<keyword evidence="2" id="KW-1133">Transmembrane helix</keyword>
<sequence>MASYWGIFVFIICSLLVCASTETRQFGTENVINVTAVSENEELTYNVQISLNVTLADNKTTVNGVPLKPSEVMRMPCQGLLLDDSNVSLSDGAGTLNYTIREVWQPDVWEVKLLLNQTSEEVTQEQNIYPARSSKIVAMPRENDVIMTEEFIAKTVEDQVLHTTSHYPLRQAETTQEETAAPGKLPETPLRMEPSVLYEDAPEENVNPDDLLPDVPLRQSPSSYNVVCRWVEELRDRLKRFCSESLPLFFLIMWVVVVGVVGSAVIIKILDILFPTCEHKGFFHLNPETLMPEEEKSSPIPWPSKEKALKRIGTRFVRLSEVLAPYPASSKKYWRATRTALTVLAPYLSGTGKYWHPVQILPCKHHSHFLQEMYRSSYVLYCFDRM</sequence>
<keyword evidence="2" id="KW-0812">Transmembrane</keyword>
<dbReference type="OrthoDB" id="10022429at2759"/>
<evidence type="ECO:0000256" key="1">
    <source>
        <dbReference type="SAM" id="MobiDB-lite"/>
    </source>
</evidence>
<dbReference type="PANTHER" id="PTHR28549:SF1">
    <property type="entry name" value="GLYCOPROTEIN INTEGRAL MEMBRANE PROTEIN 1"/>
    <property type="match status" value="1"/>
</dbReference>
<keyword evidence="3" id="KW-0732">Signal</keyword>
<evidence type="ECO:0000313" key="5">
    <source>
        <dbReference type="RefSeq" id="XP_047016788.2"/>
    </source>
</evidence>
<feature type="chain" id="PRO_5039896769" evidence="3">
    <location>
        <begin position="22"/>
        <end position="386"/>
    </location>
</feature>
<dbReference type="KEGG" id="ipu:108257010"/>
<evidence type="ECO:0000256" key="2">
    <source>
        <dbReference type="SAM" id="Phobius"/>
    </source>
</evidence>
<dbReference type="GeneID" id="108257010"/>
<dbReference type="AlphaFoldDB" id="A0A979F9D8"/>
<keyword evidence="4" id="KW-1185">Reference proteome</keyword>
<reference evidence="4" key="1">
    <citation type="journal article" date="2016" name="Nat. Commun.">
        <title>The channel catfish genome sequence provides insights into the evolution of scale formation in teleosts.</title>
        <authorList>
            <person name="Liu Z."/>
            <person name="Liu S."/>
            <person name="Yao J."/>
            <person name="Bao L."/>
            <person name="Zhang J."/>
            <person name="Li Y."/>
            <person name="Jiang C."/>
            <person name="Sun L."/>
            <person name="Wang R."/>
            <person name="Zhang Y."/>
            <person name="Zhou T."/>
            <person name="Zeng Q."/>
            <person name="Fu Q."/>
            <person name="Gao S."/>
            <person name="Li N."/>
            <person name="Koren S."/>
            <person name="Jiang Y."/>
            <person name="Zimin A."/>
            <person name="Xu P."/>
            <person name="Phillippy A.M."/>
            <person name="Geng X."/>
            <person name="Song L."/>
            <person name="Sun F."/>
            <person name="Li C."/>
            <person name="Wang X."/>
            <person name="Chen A."/>
            <person name="Jin Y."/>
            <person name="Yuan Z."/>
            <person name="Yang Y."/>
            <person name="Tan S."/>
            <person name="Peatman E."/>
            <person name="Lu J."/>
            <person name="Qin Z."/>
            <person name="Dunham R."/>
            <person name="Li Z."/>
            <person name="Sonstegard T."/>
            <person name="Feng J."/>
            <person name="Danzmann R.G."/>
            <person name="Schroeder S."/>
            <person name="Scheffler B."/>
            <person name="Duke M.V."/>
            <person name="Ballard L."/>
            <person name="Kucuktas H."/>
            <person name="Kaltenboeck L."/>
            <person name="Liu H."/>
            <person name="Armbruster J."/>
            <person name="Xie Y."/>
            <person name="Kirby M.L."/>
            <person name="Tian Y."/>
            <person name="Flanagan M.E."/>
            <person name="Mu W."/>
            <person name="Waldbieser G.C."/>
        </authorList>
    </citation>
    <scope>NUCLEOTIDE SEQUENCE [LARGE SCALE GENOMIC DNA]</scope>
    <source>
        <strain evidence="4">SDA103</strain>
    </source>
</reference>
<evidence type="ECO:0000256" key="3">
    <source>
        <dbReference type="SAM" id="SignalP"/>
    </source>
</evidence>
<dbReference type="Proteomes" id="UP000221080">
    <property type="component" value="Chromosome 2"/>
</dbReference>
<dbReference type="PANTHER" id="PTHR28549">
    <property type="entry name" value="GLYCOPROTEIN INTEGRAL MEMBRANE PROTEIN 1"/>
    <property type="match status" value="1"/>
</dbReference>
<feature type="region of interest" description="Disordered" evidence="1">
    <location>
        <begin position="170"/>
        <end position="189"/>
    </location>
</feature>
<evidence type="ECO:0000313" key="4">
    <source>
        <dbReference type="Proteomes" id="UP000221080"/>
    </source>
</evidence>
<dbReference type="InterPro" id="IPR042319">
    <property type="entry name" value="GINM1"/>
</dbReference>
<accession>A0A979F9D8</accession>
<proteinExistence type="predicted"/>
<feature type="signal peptide" evidence="3">
    <location>
        <begin position="1"/>
        <end position="21"/>
    </location>
</feature>
<reference evidence="5" key="2">
    <citation type="submission" date="2025-08" db="UniProtKB">
        <authorList>
            <consortium name="RefSeq"/>
        </authorList>
    </citation>
    <scope>IDENTIFICATION</scope>
    <source>
        <tissue evidence="5">Blood</tissue>
    </source>
</reference>
<dbReference type="RefSeq" id="XP_047016788.2">
    <property type="nucleotide sequence ID" value="XM_047160832.2"/>
</dbReference>
<name>A0A979F9D8_ICTPU</name>
<protein>
    <submittedName>
        <fullName evidence="5">Glycoprotein integral membrane protein 1</fullName>
    </submittedName>
</protein>
<feature type="transmembrane region" description="Helical" evidence="2">
    <location>
        <begin position="248"/>
        <end position="270"/>
    </location>
</feature>
<gene>
    <name evidence="5" type="primary">LOC108257010</name>
</gene>
<organism evidence="4 5">
    <name type="scientific">Ictalurus punctatus</name>
    <name type="common">Channel catfish</name>
    <name type="synonym">Silurus punctatus</name>
    <dbReference type="NCBI Taxonomy" id="7998"/>
    <lineage>
        <taxon>Eukaryota</taxon>
        <taxon>Metazoa</taxon>
        <taxon>Chordata</taxon>
        <taxon>Craniata</taxon>
        <taxon>Vertebrata</taxon>
        <taxon>Euteleostomi</taxon>
        <taxon>Actinopterygii</taxon>
        <taxon>Neopterygii</taxon>
        <taxon>Teleostei</taxon>
        <taxon>Ostariophysi</taxon>
        <taxon>Siluriformes</taxon>
        <taxon>Ictaluridae</taxon>
        <taxon>Ictalurus</taxon>
    </lineage>
</organism>
<keyword evidence="2" id="KW-0472">Membrane</keyword>